<reference evidence="1" key="1">
    <citation type="submission" date="2024-06" db="EMBL/GenBank/DDBJ databases">
        <title>Mesorhizobium karijinii sp. nov., a symbiont of the iconic Swainsona formosa from arid Australia.</title>
        <authorList>
            <person name="Hill Y.J."/>
            <person name="Watkin E.L.J."/>
            <person name="O'Hara G.W."/>
            <person name="Terpolilli J."/>
            <person name="Tye M.L."/>
            <person name="Kohlmeier M.G."/>
        </authorList>
    </citation>
    <scope>NUCLEOTIDE SEQUENCE</scope>
    <source>
        <strain evidence="1">WSM2240</strain>
    </source>
</reference>
<accession>A0AAU8CL98</accession>
<protein>
    <submittedName>
        <fullName evidence="1">Chemotaxis protein MotC</fullName>
    </submittedName>
</protein>
<organism evidence="1">
    <name type="scientific">Mesorhizobium sp. WSM2240</name>
    <dbReference type="NCBI Taxonomy" id="3228851"/>
    <lineage>
        <taxon>Bacteria</taxon>
        <taxon>Pseudomonadati</taxon>
        <taxon>Pseudomonadota</taxon>
        <taxon>Alphaproteobacteria</taxon>
        <taxon>Hyphomicrobiales</taxon>
        <taxon>Phyllobacteriaceae</taxon>
        <taxon>Mesorhizobium</taxon>
    </lineage>
</organism>
<dbReference type="EMBL" id="CP159253">
    <property type="protein sequence ID" value="XCG47631.1"/>
    <property type="molecule type" value="Genomic_DNA"/>
</dbReference>
<evidence type="ECO:0000313" key="1">
    <source>
        <dbReference type="EMBL" id="XCG47631.1"/>
    </source>
</evidence>
<gene>
    <name evidence="1" type="ORF">ABVK50_20525</name>
</gene>
<dbReference type="AlphaFoldDB" id="A0AAU8CL98"/>
<dbReference type="RefSeq" id="WP_353644827.1">
    <property type="nucleotide sequence ID" value="NZ_CP159253.1"/>
</dbReference>
<sequence length="431" mass="45307">MRLTAAVGVVGLALVAGLPPAISHGAGGSGLQPFQMVRSLQLVQDRIASGDHAALPMQRKLLEMIDAKLREGDSKELGEPRNYRAMLVYAMSGGNPTTIEAAMARLDIDAKNRGIGAGILNYLTGRPKEAQTALATVDPMLAPPELGAFLALVKGSLVALESPKSALTLFDQARLLGPGTLVEEAALRRIVGICGTTGDAERFVAASSQYVRNYLRSPYASQFADSFVSGIVALNASLGLDRIEKIVDMMHAEQQQVIYLRVARRAAIDGLKELSAFASEKAERKAPGPRQEEDPRALLYSSLASVTSGSIEEVQAKIGRIDRSRLSESDRRLLDAVRAVAAEVTAEPPVPNIKAVALPVDGPARPAIAPVAGADPARAGGVLVAAPRESPAIETAKADETTAPPDPATALAAETRKKLEAIDKLLGEAAK</sequence>
<name>A0AAU8CL98_9HYPH</name>
<proteinExistence type="predicted"/>